<evidence type="ECO:0000313" key="2">
    <source>
        <dbReference type="EMBL" id="MFC7188393.1"/>
    </source>
</evidence>
<reference evidence="5" key="2">
    <citation type="journal article" date="2019" name="Int. J. Syst. Evol. Microbiol.">
        <title>The Global Catalogue of Microorganisms (GCM) 10K type strain sequencing project: providing services to taxonomists for standard genome sequencing and annotation.</title>
        <authorList>
            <consortium name="The Broad Institute Genomics Platform"/>
            <consortium name="The Broad Institute Genome Sequencing Center for Infectious Disease"/>
            <person name="Wu L."/>
            <person name="Ma J."/>
        </authorList>
    </citation>
    <scope>NUCLEOTIDE SEQUENCE [LARGE SCALE GENOMIC DNA]</scope>
    <source>
        <strain evidence="5">RDMS1</strain>
    </source>
</reference>
<dbReference type="EMBL" id="JBHTAX010000002">
    <property type="protein sequence ID" value="MFC7191971.1"/>
    <property type="molecule type" value="Genomic_DNA"/>
</dbReference>
<reference evidence="3" key="3">
    <citation type="submission" date="2024-09" db="EMBL/GenBank/DDBJ databases">
        <authorList>
            <person name="Sun Q."/>
        </authorList>
    </citation>
    <scope>NUCLEOTIDE SEQUENCE</scope>
    <source>
        <strain evidence="3">NBRC 107106</strain>
    </source>
</reference>
<evidence type="ECO:0000313" key="4">
    <source>
        <dbReference type="EMBL" id="MFC7191971.1"/>
    </source>
</evidence>
<dbReference type="EMBL" id="JBHTAX010000001">
    <property type="protein sequence ID" value="MFC7188393.1"/>
    <property type="molecule type" value="Genomic_DNA"/>
</dbReference>
<accession>A0ABD5YUN2</accession>
<dbReference type="Proteomes" id="UP001596417">
    <property type="component" value="Unassembled WGS sequence"/>
</dbReference>
<keyword evidence="1" id="KW-1133">Transmembrane helix</keyword>
<protein>
    <submittedName>
        <fullName evidence="3">Uncharacterized protein</fullName>
    </submittedName>
</protein>
<proteinExistence type="predicted"/>
<comment type="caution">
    <text evidence="3">The sequence shown here is derived from an EMBL/GenBank/DDBJ whole genome shotgun (WGS) entry which is preliminary data.</text>
</comment>
<dbReference type="EMBL" id="JBHTAX010000001">
    <property type="protein sequence ID" value="MFC7191906.1"/>
    <property type="molecule type" value="Genomic_DNA"/>
</dbReference>
<keyword evidence="1" id="KW-0472">Membrane</keyword>
<keyword evidence="5" id="KW-1185">Reference proteome</keyword>
<feature type="transmembrane region" description="Helical" evidence="1">
    <location>
        <begin position="12"/>
        <end position="31"/>
    </location>
</feature>
<dbReference type="AlphaFoldDB" id="A0ABD5YUN2"/>
<reference evidence="3" key="1">
    <citation type="journal article" date="2014" name="Int. J. Syst. Evol. Microbiol.">
        <title>Complete genome sequence of Corynebacterium casei LMG S-19264T (=DSM 44701T), isolated from a smear-ripened cheese.</title>
        <authorList>
            <consortium name="US DOE Joint Genome Institute (JGI-PGF)"/>
            <person name="Walter F."/>
            <person name="Albersmeier A."/>
            <person name="Kalinowski J."/>
            <person name="Ruckert C."/>
        </authorList>
    </citation>
    <scope>NUCLEOTIDE SEQUENCE [LARGE SCALE GENOMIC DNA]</scope>
    <source>
        <strain evidence="3">NBRC 107106</strain>
    </source>
</reference>
<dbReference type="RefSeq" id="WP_264822366.1">
    <property type="nucleotide sequence ID" value="NZ_CP110249.1"/>
</dbReference>
<name>A0ABD5YUN2_9EURY</name>
<sequence length="73" mass="7690">MIDEKYAVYKIDGSFMAALLVMAVNILGVLVLTGMGIIPPGAGTGAVVVLALIKGAIESLNREDYKINELDLP</sequence>
<organism evidence="3 5">
    <name type="scientific">Halocatena marina</name>
    <dbReference type="NCBI Taxonomy" id="2934937"/>
    <lineage>
        <taxon>Archaea</taxon>
        <taxon>Methanobacteriati</taxon>
        <taxon>Methanobacteriota</taxon>
        <taxon>Stenosarchaea group</taxon>
        <taxon>Halobacteria</taxon>
        <taxon>Halobacteriales</taxon>
        <taxon>Natronomonadaceae</taxon>
        <taxon>Halocatena</taxon>
    </lineage>
</organism>
<gene>
    <name evidence="2" type="ORF">ACFQL7_00005</name>
    <name evidence="3" type="ORF">ACFQL7_20350</name>
    <name evidence="4" type="ORF">ACFQL7_20690</name>
</gene>
<keyword evidence="1" id="KW-0812">Transmembrane</keyword>
<evidence type="ECO:0000256" key="1">
    <source>
        <dbReference type="SAM" id="Phobius"/>
    </source>
</evidence>
<evidence type="ECO:0000313" key="3">
    <source>
        <dbReference type="EMBL" id="MFC7191906.1"/>
    </source>
</evidence>
<evidence type="ECO:0000313" key="5">
    <source>
        <dbReference type="Proteomes" id="UP001596417"/>
    </source>
</evidence>
<dbReference type="GeneID" id="76201696"/>